<organism evidence="2 3">
    <name type="scientific">Talaromyces proteolyticus</name>
    <dbReference type="NCBI Taxonomy" id="1131652"/>
    <lineage>
        <taxon>Eukaryota</taxon>
        <taxon>Fungi</taxon>
        <taxon>Dikarya</taxon>
        <taxon>Ascomycota</taxon>
        <taxon>Pezizomycotina</taxon>
        <taxon>Eurotiomycetes</taxon>
        <taxon>Eurotiomycetidae</taxon>
        <taxon>Eurotiales</taxon>
        <taxon>Trichocomaceae</taxon>
        <taxon>Talaromyces</taxon>
        <taxon>Talaromyces sect. Bacilispori</taxon>
    </lineage>
</organism>
<dbReference type="InterPro" id="IPR019626">
    <property type="entry name" value="Stress-induced_KGG_rpt"/>
</dbReference>
<evidence type="ECO:0008006" key="4">
    <source>
        <dbReference type="Google" id="ProtNLM"/>
    </source>
</evidence>
<dbReference type="Proteomes" id="UP001201262">
    <property type="component" value="Unassembled WGS sequence"/>
</dbReference>
<proteinExistence type="predicted"/>
<evidence type="ECO:0000256" key="1">
    <source>
        <dbReference type="SAM" id="MobiDB-lite"/>
    </source>
</evidence>
<dbReference type="Pfam" id="PF10685">
    <property type="entry name" value="KGG"/>
    <property type="match status" value="2"/>
</dbReference>
<dbReference type="AlphaFoldDB" id="A0AAD4Q3W0"/>
<feature type="region of interest" description="Disordered" evidence="1">
    <location>
        <begin position="51"/>
        <end position="122"/>
    </location>
</feature>
<dbReference type="GeneID" id="70250262"/>
<accession>A0AAD4Q3W0</accession>
<name>A0AAD4Q3W0_9EURO</name>
<gene>
    <name evidence="2" type="ORF">BGW36DRAFT_424501</name>
</gene>
<protein>
    <recommendedName>
        <fullName evidence="4">Conidiation-specific protein Con-10</fullName>
    </recommendedName>
</protein>
<dbReference type="EMBL" id="JAJTJA010000003">
    <property type="protein sequence ID" value="KAH8702218.1"/>
    <property type="molecule type" value="Genomic_DNA"/>
</dbReference>
<evidence type="ECO:0000313" key="2">
    <source>
        <dbReference type="EMBL" id="KAH8702218.1"/>
    </source>
</evidence>
<dbReference type="RefSeq" id="XP_046075594.1">
    <property type="nucleotide sequence ID" value="XM_046219975.1"/>
</dbReference>
<sequence>MTNCAPRWIFKPRFLESSKGLTTATIPRRILQHPNPGNFANRPKEEVTEIARKGGRKGGKARGVGGFHDMDPEKQRKIASKGGQASNGSFTKRGGRAREAGRTGGRPQKHIAVEDEYADVFE</sequence>
<keyword evidence="3" id="KW-1185">Reference proteome</keyword>
<reference evidence="2" key="1">
    <citation type="submission" date="2021-12" db="EMBL/GenBank/DDBJ databases">
        <title>Convergent genome expansion in fungi linked to evolution of root-endophyte symbiosis.</title>
        <authorList>
            <consortium name="DOE Joint Genome Institute"/>
            <person name="Ke Y.-H."/>
            <person name="Bonito G."/>
            <person name="Liao H.-L."/>
            <person name="Looney B."/>
            <person name="Rojas-Flechas A."/>
            <person name="Nash J."/>
            <person name="Hameed K."/>
            <person name="Schadt C."/>
            <person name="Martin F."/>
            <person name="Crous P.W."/>
            <person name="Miettinen O."/>
            <person name="Magnuson J.K."/>
            <person name="Labbe J."/>
            <person name="Jacobson D."/>
            <person name="Doktycz M.J."/>
            <person name="Veneault-Fourrey C."/>
            <person name="Kuo A."/>
            <person name="Mondo S."/>
            <person name="Calhoun S."/>
            <person name="Riley R."/>
            <person name="Ohm R."/>
            <person name="LaButti K."/>
            <person name="Andreopoulos B."/>
            <person name="Pangilinan J."/>
            <person name="Nolan M."/>
            <person name="Tritt A."/>
            <person name="Clum A."/>
            <person name="Lipzen A."/>
            <person name="Daum C."/>
            <person name="Barry K."/>
            <person name="Grigoriev I.V."/>
            <person name="Vilgalys R."/>
        </authorList>
    </citation>
    <scope>NUCLEOTIDE SEQUENCE</scope>
    <source>
        <strain evidence="2">PMI_201</strain>
    </source>
</reference>
<evidence type="ECO:0000313" key="3">
    <source>
        <dbReference type="Proteomes" id="UP001201262"/>
    </source>
</evidence>
<comment type="caution">
    <text evidence="2">The sequence shown here is derived from an EMBL/GenBank/DDBJ whole genome shotgun (WGS) entry which is preliminary data.</text>
</comment>